<dbReference type="GO" id="GO:0016020">
    <property type="term" value="C:membrane"/>
    <property type="evidence" value="ECO:0007669"/>
    <property type="project" value="TreeGrafter"/>
</dbReference>
<sequence>MDSQPGLLLNDAAFARVTEQNKPVFIYDWLRSLDRRLSQSTKTDVKNVQQSLTDQLMVQVSEGVGPPSRKLLGRCLSKIFITGDSIALYGVLNSCNDILKIRDDGPAAINKRLTALTCLGIIYRSLGRLCGRSFEETVGILTKMIKQVESQTRCEILTTLRLIVAGFGAAESLCFRDIFKVAKSFINDRVLSVRLAAVQCHNSLAQSHPSFYTNDLNAMMSMCVKGLDGSNHAVRIEIAKLLGRILAKTQLDLPVVGGNANSVTAVSSASGSSNQSSAQRGKSVNLDDVLALLSSAFLRGPGRFHKGATASDMLKGTNIVSREVRAGISYAYVEFFSNMGSDWLVANSMTVISHCLSLLANPRSTQTPNEANFTRSCVGSYILSSLFRRHFSEAAQIAAARHLVRLIASRRRGQNGAGRSLRASQSTGQLEQEADSAGTSEDVVVGDDPHYLVCCLDALTELIRWLDSTVAPLVLPPSDLVDAVFDVCLPHSALVVRVSAAAVLRQLAIALPGHRVPLMDRCMTTLSTIGTSQSTCSPETISGYSLALGGLVAGSRLGDLGIPYAKGKAVFSLAEDLLRAANQNSCLTAVRTQGGWYLLGACMALGPTIVRPHVPRLILLWRNAFPRSNRELEAEKQRGDAFTWQVTLEARAGALCSMQAFLEYCAPSMANENVARRLLPSLDCALNLLGQLPDIVRLFGTHLAQPAAVVRLRLYRCLALLPPTAYSSGFNVLLRELVAEFTLTDTNSSTAVSLPSLLSQGEDSVVANAWCQNSDQQLLEEGIVQHSCCCLGSLGNDSAQLFLQEGLNAAVSTDASTADYAFKLLQDDQNDAPSAARTSAKLGSGRFAQPPEDVHSIVVIRRHHLHGPPGLASLVLEASICLFSVVLPYVSVRHRTQMLEHFAECIRVSKAARQEAIQINIFAALLCAWRRLADTKFAFGDDKALRAAAVSLAMSALSSANPVLRFCAAECVGRLVQVVGEPVFLAELAQTCFDQLRYMRDSYTRAGLCAAIGCLHRFVGGLACGQHLSTSVGVLLAVAQDSSAPTVQAWALNALALTAESGGPMFREFVQPSLNLVLRLLLKTPFTVTDMHASLGGLLGALITTVGPELQSSSGNPKSNAGLSCLLCCSILLEHPDPLLKAEGIANFQRVHVFAPHLVNLNLFAPLLLGCLTSSCFGLRRAVVACLRQISQKEANGICDVVGAASPQSASPAPRPNNAFIGNLPDETPSGQSAVTSSLPLGAVLFSLLDVETDARLRGNIEECILNLLQARGISHFSEWMRTLKQLLQATTTKFTSGMTTTDQPGGTRALKQKHGNVPGGGEGNNVEGGVEDDDDDDGDDDDDEQSFGDVAESRGEQLRTGDGIFNLPPKWPTRALAVACLHRLVFLCHEAYTLSTTTSTTKDDLRSPLLVHLNPRDSQSTLVPGQCRAHFDLSLARKLRSGVADAPWLVLHLGDLVRMTFIAATSGSDQLRVLGLLALRDVIRCFAPVPDPDSAGHYLLEQFQAQISAALRPAFTPSSKPEDNQSVAGPSTEPAPSITAAACEVCACWLTSGVPRDAADLRRIHELLTASLEILRSSPSSADANQVYSEASVTRLKLAVLSAWAEVFIASSRFRESALQAIQLLSLLESSGRPGNDDDDDVVHRHFLMMLGGGGGGCWGQPSVTDVSNFLEALEEDADDEEEEGLYAEDDDEEDDPDSRLDGQKRKKRFIRKLRRTVNESRHSYQLLSQLIGPDLTELASDWLTALRDFALINLPDELAFQRPTTTGAFYDTQAGIDQVRPFYARSWLVLLEAATLCMNTETKYPSESTYSPAEETDKQAVIPMTRDSFFLLFGMSMEAIADIISKPSTHVVAKCLRIVELLLTNPQSRPHFFTSSPRLPVELLSVLHRVILTRDSVALHLACMRVLHLILASATDKLRVAVSADVKAARSADTTPPVSSVGGGGEEGRGATQMDAAFCLGTAQSVEELFAYLTCPSASGVEAVVKALELADGGARSCFDGGDESRTPECRLTITVLQVVVCLLARYHPSVLQMPTPQSPPKQPVLLPKSSASRHRKAPVVLASAFHALTALLRICSPDVLSTSTKLAVSGVLPVMCQLVSRTTQVRLADLPTEQLEGVLSQPLPRVRHRRSVSANVDTQSVI</sequence>
<feature type="region of interest" description="Disordered" evidence="2">
    <location>
        <begin position="417"/>
        <end position="442"/>
    </location>
</feature>
<dbReference type="InterPro" id="IPR046837">
    <property type="entry name" value="Laa1/Sip1/HEATR5-like_HEAT"/>
</dbReference>
<dbReference type="Pfam" id="PF25468">
    <property type="entry name" value="HEAT_HEATR5A"/>
    <property type="match status" value="1"/>
</dbReference>
<organism evidence="3">
    <name type="scientific">Mesocestoides corti</name>
    <name type="common">Flatworm</name>
    <dbReference type="NCBI Taxonomy" id="53468"/>
    <lineage>
        <taxon>Eukaryota</taxon>
        <taxon>Metazoa</taxon>
        <taxon>Spiralia</taxon>
        <taxon>Lophotrochozoa</taxon>
        <taxon>Platyhelminthes</taxon>
        <taxon>Cestoda</taxon>
        <taxon>Eucestoda</taxon>
        <taxon>Cyclophyllidea</taxon>
        <taxon>Mesocestoididae</taxon>
        <taxon>Mesocestoides</taxon>
    </lineage>
</organism>
<dbReference type="SUPFAM" id="SSF48371">
    <property type="entry name" value="ARM repeat"/>
    <property type="match status" value="3"/>
</dbReference>
<dbReference type="Pfam" id="PF20210">
    <property type="entry name" value="Laa1_Sip1_HTR5"/>
    <property type="match status" value="1"/>
</dbReference>
<feature type="region of interest" description="Disordered" evidence="2">
    <location>
        <begin position="1297"/>
        <end position="1356"/>
    </location>
</feature>
<proteinExistence type="inferred from homology"/>
<feature type="compositionally biased region" description="Acidic residues" evidence="2">
    <location>
        <begin position="1330"/>
        <end position="1347"/>
    </location>
</feature>
<comment type="similarity">
    <text evidence="1">Belongs to the HEATR5 family.</text>
</comment>
<protein>
    <submittedName>
        <fullName evidence="3">HEAT repeat-containing protein 5B</fullName>
    </submittedName>
</protein>
<dbReference type="InterPro" id="IPR016024">
    <property type="entry name" value="ARM-type_fold"/>
</dbReference>
<dbReference type="WBParaSite" id="MCU_008146-RA">
    <property type="protein sequence ID" value="MCU_008146-RA"/>
    <property type="gene ID" value="MCU_008146"/>
</dbReference>
<dbReference type="GO" id="GO:0005829">
    <property type="term" value="C:cytosol"/>
    <property type="evidence" value="ECO:0007669"/>
    <property type="project" value="GOC"/>
</dbReference>
<feature type="region of interest" description="Disordered" evidence="2">
    <location>
        <begin position="1678"/>
        <end position="1703"/>
    </location>
</feature>
<dbReference type="GO" id="GO:0042147">
    <property type="term" value="P:retrograde transport, endosome to Golgi"/>
    <property type="evidence" value="ECO:0007669"/>
    <property type="project" value="TreeGrafter"/>
</dbReference>
<dbReference type="GO" id="GO:0006897">
    <property type="term" value="P:endocytosis"/>
    <property type="evidence" value="ECO:0007669"/>
    <property type="project" value="TreeGrafter"/>
</dbReference>
<feature type="compositionally biased region" description="Polar residues" evidence="2">
    <location>
        <begin position="1517"/>
        <end position="1530"/>
    </location>
</feature>
<feature type="region of interest" description="Disordered" evidence="2">
    <location>
        <begin position="1515"/>
        <end position="1534"/>
    </location>
</feature>
<evidence type="ECO:0000256" key="2">
    <source>
        <dbReference type="SAM" id="MobiDB-lite"/>
    </source>
</evidence>
<evidence type="ECO:0000256" key="1">
    <source>
        <dbReference type="ARBA" id="ARBA00008304"/>
    </source>
</evidence>
<dbReference type="PANTHER" id="PTHR21663">
    <property type="entry name" value="HYPOTHETICAL HEAT DOMAIN-CONTAINING"/>
    <property type="match status" value="1"/>
</dbReference>
<reference evidence="3" key="1">
    <citation type="submission" date="2019-11" db="UniProtKB">
        <authorList>
            <consortium name="WormBaseParasite"/>
        </authorList>
    </citation>
    <scope>IDENTIFICATION</scope>
</reference>
<dbReference type="PANTHER" id="PTHR21663:SF0">
    <property type="entry name" value="HEAT REPEAT-CONTAINING PROTEIN 5B"/>
    <property type="match status" value="1"/>
</dbReference>
<evidence type="ECO:0000313" key="3">
    <source>
        <dbReference type="WBParaSite" id="MCU_008146-RA"/>
    </source>
</evidence>
<dbReference type="InterPro" id="IPR040108">
    <property type="entry name" value="Laa1/Sip1/HEATR5"/>
</dbReference>
<dbReference type="GO" id="GO:0005794">
    <property type="term" value="C:Golgi apparatus"/>
    <property type="evidence" value="ECO:0007669"/>
    <property type="project" value="TreeGrafter"/>
</dbReference>
<name>A0A5K3FKY1_MESCO</name>
<accession>A0A5K3FKY1</accession>
<dbReference type="Gene3D" id="1.25.10.10">
    <property type="entry name" value="Leucine-rich Repeat Variant"/>
    <property type="match status" value="3"/>
</dbReference>
<dbReference type="GO" id="GO:0008104">
    <property type="term" value="P:intracellular protein localization"/>
    <property type="evidence" value="ECO:0007669"/>
    <property type="project" value="TreeGrafter"/>
</dbReference>
<dbReference type="GO" id="GO:0030139">
    <property type="term" value="C:endocytic vesicle"/>
    <property type="evidence" value="ECO:0007669"/>
    <property type="project" value="TreeGrafter"/>
</dbReference>
<feature type="compositionally biased region" description="Acidic residues" evidence="2">
    <location>
        <begin position="1678"/>
        <end position="1698"/>
    </location>
</feature>
<dbReference type="InterPro" id="IPR011989">
    <property type="entry name" value="ARM-like"/>
</dbReference>